<evidence type="ECO:0000256" key="1">
    <source>
        <dbReference type="ARBA" id="ARBA00022512"/>
    </source>
</evidence>
<feature type="compositionally biased region" description="Low complexity" evidence="5">
    <location>
        <begin position="79"/>
        <end position="104"/>
    </location>
</feature>
<feature type="compositionally biased region" description="Gly residues" evidence="5">
    <location>
        <begin position="3348"/>
        <end position="3391"/>
    </location>
</feature>
<keyword evidence="1" id="KW-0134">Cell wall</keyword>
<feature type="compositionally biased region" description="Low complexity" evidence="5">
    <location>
        <begin position="177"/>
        <end position="203"/>
    </location>
</feature>
<dbReference type="Pfam" id="PF13306">
    <property type="entry name" value="LRR_5"/>
    <property type="match status" value="2"/>
</dbReference>
<dbReference type="RefSeq" id="WP_274261109.1">
    <property type="nucleotide sequence ID" value="NZ_CP117884.1"/>
</dbReference>
<keyword evidence="6" id="KW-1133">Transmembrane helix</keyword>
<feature type="region of interest" description="Disordered" evidence="5">
    <location>
        <begin position="3345"/>
        <end position="3443"/>
    </location>
</feature>
<keyword evidence="9" id="KW-1185">Reference proteome</keyword>
<dbReference type="NCBIfam" id="TIGR03715">
    <property type="entry name" value="KxYKxGKxW"/>
    <property type="match status" value="1"/>
</dbReference>
<sequence>MNMKKPKRAVEDTRIHYKMYKSGKKWVFAGILGITFAFATALVPESDVSASTDTADTNTATSTATTQAAKVVTLSSATNDQATNGGTNAATATDDTNDSAASATENSADQNAGTSSKQATDDTTVKTDNNVTATSAAKNASSTANDSTQKAVATSPVAKTASDTENQPASSTKQSTDDTAAPKTDANATATTTAANVAGETANQNASADASKTVTDADTTKIDNSDAKTPVVASADAADTAKTADANATTANAVDATKEQKKVQMLAQGNATLYLDITGSGSTTDTGWLVETDASGNNVATFTGTGDWLKNKTVTLPDTVTVSDKVYTVTTIASNALENRNLAALVLPSTVTTIDANAFTYSNFQTVQLPAALQTIGDNAFYGNKELTSVDFSQSPNLTSIGGGAFAVNYALTSVNFTDNTKLATMGEGAFVQDYALTGPVDLQNTVLTSIPKNAFQSDPVTSVTIPSTVTTIGETAFGYDNSLTSLTFAPGSQLTNLDTGAFISSSVPTITLPDSLKTIGDSVFGYDHALTQLNIGAGSQLQSVGSAAFAYGNIGNSISLPNTLQTIKDNAFVGNRIPSVNLGTSVKTIGDLAFATNNLAQNLTIPASVTNIGNGAFENNLLTGVTDESPVTVGGDAFNNNRMNTLDLPNATYGSGPATQQTVNTFIDLTSVPGGSQITLDKLFGTVAIGGKTNSDLNISNVTGTGVTYNPATGFTIAAGHGDTYTFSWTLNDGKGQTTYAGNYTVHLNNPDIKVFDSNAEFGRSWATSNNFQSAQTDVGDPLALGDLTVTLKAPDGTSQTVSTTQFVPLRQEGVWTATYDYGSLTGVAKITVAPQIQDPYVLSGSPTVTYDGNAHTPINSNYNLVVTAGGNGNTIALNNSDIEVLASDGTVATAGVTNVGTYKVQLTDAGLTRILAIIDPSLRNALVDNGSTASLIIAPKTVPLTLSGSTFTYDGVTAASKATGLSAQFTAAGASAPTTVTLTSSDITVTNDAMDAGSYTYGLSTSGLTKVNASLGANESVGSATGTITINPAAITITAPTLTKSYDGIGYTTPLVGTITGKPVGGVAPVYTMTDVSKDKNVDSYTIVVTPTAGSNKNYTITTVDGSMTVEAVEVTANRITVNNASKAYDNDSTTDPAVFTLSMPNILSKATFVAGDFDESGINSQNVGDYAFTLSASGLAKLKTANPNYIIDGVTGGKFTINPAAVTINTTSVSKQYDGNAYTTALTATTSGVPTKGEVPTYTFTDVSNDKDVGTYTITATPAADANYTFTVKSGTLEITAAPVAVADITVGNNSKIYDGDSSSDPTIYTVSVPTGVSNATFTADDFDQSKVTSQNVGDYAVTLNAAGLAKLQAANKNYTITGVTAGKLIITPKLINVTVANDSKTYDGLAYTGTITASTTDKPVHGDAMTFTPVDASGDIAVGTYALKVTTDGNKNYNYQVTDGTLTINPATVAVADITVGNNSKIYDGDSSSDPTIYTVSVPTGVSNATFTADDFDQSKVTSQNVGDYAVTLNAAGLAKLQAANKNYTITGVTAGKLIITPKLINVTVANDSKTYDGLAYTGTITASTTDKPVHGDAMTFTPVDASGDIAVGTYALKVTTDGNKNYNYQVTDGTLTINAAPVDAADIQVGSDSKVYDGDSRTDIKTYTVSVPSDLTNVNFTADDFNLTGINSQNVGSYDVTLNAAGLAKLQAANTNYDITSVKAGKFTINAAPITITAPNPTKVYDGNGYTATVSGVVGGQPTMGEDPVFTLTDVTGDSAEGTYAIKVTPSTTAAANKNYTITTVDGTLTITAAPVDAGDIVVGGGTKVYDGDASKDPATFDVTLPSGWTTPAFDAGDFEGITSQDAGTYNVTLTAAGIAKINNANTNYHVDGVTAGQYVITPAAITITAPNPTKVYDGNGYTATVSGVVGGQPTMGEDPVFTLTDVTGDSAEGTYAIKVTPSTTAAANKNYTITTVDGTLTITAAPVDAGDIIVGGGTKVYDGDASKDPATFDVTLPSGWTTPAFDAGDFEGITSQDAGTYNVTLTAAGIAKINNANTNYHVDGVTAGQYVITPAAITITAPNPTKVYDGNGYTATVSGVVGGQPTMGEDPVFTLTDVTGDSAEGTYAIKVTPSTTAAANKNYTITTVDGTLTITAAPVDAGDIVVGGGTKVYDGDASKDPATFDVTLPSGWTTPAFDAGDFEGITSQDAGTYNVTLTAAGIAKINNANTNYHVDGVTAGQYVITPAAITITAPNPTKVYDGNGYTATVSGVVGGQPTMGEDPVFTLTDVTGDSAEGTYAIKVTPSTTAAANKNYTITTVDGTLTITAAPVDAGDIVVGGGTKVYDGDASKDPATFDVTLPSGWTTPAFDAGDFEGITSQDAGTYNVTLTAAGIAKINNANTNYHVDGVTAGQYVITPAAITITAPNPTKVYDGNGYTATVSGVVGGQPTMGEDPVFTLTDVTGDSAEGTYAIKVTPSTTAAANKNYTITTVDGILTITAAPVDAGDIVVGGGTKVYDGDASKDPATFDVTLPSGWTTPAFDAGDFEGITSQDAGTYNVTLTAAGIAKINNANTNYHVDGVTAGQYVITPAAITITAPNPTKVYDGNGYTATVSGVVGGQPTMGEDPVFTLTDVTGDSAEGTYAIKVTPSTTAAANKNYTITTVDGTLTITAAPVDAGDIVVGGGTKVYDGDASKDPATFDVTLPSGWTTPAFDAGDFEGITSQDAGTYNVTLTAAGIAKINNANTNYHVDGVTAGQYVITPAAITITAPNPTKVYDGNGYTATVSGVVGGQPTMGEDPVFTLTDVTGDSAEGTYAIKVTPSTTAAANKNYTITTVDGILTITAAPVDAGDIVVGGGTKVYDGDASKDPATFDVTLPSGWTTPAFDAGDFEGITSQDAGTYNVTLTAAGIAKINNANTNYHVDGVTAGQYVITPAAITITAPNPTKVYDGNGYTATVSGVVGGQPTMGEDPVFTLTDVTGDSAEGTYAIKVTPSTTAAANKNYTITTVDGTLTITAAPVDAGDIVVGGGTKVYDGDASKDPATFDVTLPSGWTTPAFDAGDFEGITSQDAGTYNVTLTAAGIAKINNANTNYHVDGVTAGQYVITPAAITITAPNPTKVYDGNGYTATVSGVVGGQPTMGEDPVFTLTDVTDDINAGTYDITVTPDANAAANKNYTITAVPGTLTINAQVVSPSVIAVTRAEKVYDGDPATDPTIFKVTLPSGWTTPTFDASDFDLAGITSQNVGTYDVALNAAGVKKINDANPNYIISGNPTGQFAISPAPITITAPNPSKVYDGQPYTGPYAGTVTGQPTKGAVPVYTLTDISHYVDVGNYPITVTANQTDNPNYTITVVPGTLTITSAGGNGGTPTPGGNGGTTPTPGGNGGTTPTPGGNGGTTPTPGGNGGTTTPTPKPNGNGNGTGNNGGHPNLPDTFTPNQGHGTGTNSGHNGGRNSNGNTIANTVAQSTASGKQTVKSNVNKAALPQTGDDHNSVVSAMGFALASVLGLFGLAGRKRKEDK</sequence>
<dbReference type="InterPro" id="IPR041277">
    <property type="entry name" value="MBG_Lactobacillales"/>
</dbReference>
<evidence type="ECO:0000313" key="8">
    <source>
        <dbReference type="EMBL" id="WDF83151.1"/>
    </source>
</evidence>
<feature type="compositionally biased region" description="Gly residues" evidence="5">
    <location>
        <begin position="3425"/>
        <end position="3435"/>
    </location>
</feature>
<dbReference type="Pfam" id="PF00746">
    <property type="entry name" value="Gram_pos_anchor"/>
    <property type="match status" value="1"/>
</dbReference>
<dbReference type="Pfam" id="PF18676">
    <property type="entry name" value="MBG_2"/>
    <property type="match status" value="10"/>
</dbReference>
<evidence type="ECO:0000256" key="6">
    <source>
        <dbReference type="SAM" id="Phobius"/>
    </source>
</evidence>
<organism evidence="8 9">
    <name type="scientific">Lacticaseibacillus pabuli</name>
    <dbReference type="NCBI Taxonomy" id="3025672"/>
    <lineage>
        <taxon>Bacteria</taxon>
        <taxon>Bacillati</taxon>
        <taxon>Bacillota</taxon>
        <taxon>Bacilli</taxon>
        <taxon>Lactobacillales</taxon>
        <taxon>Lactobacillaceae</taxon>
        <taxon>Lacticaseibacillus</taxon>
    </lineage>
</organism>
<evidence type="ECO:0000256" key="3">
    <source>
        <dbReference type="ARBA" id="ARBA00022729"/>
    </source>
</evidence>
<evidence type="ECO:0000259" key="7">
    <source>
        <dbReference type="PROSITE" id="PS50847"/>
    </source>
</evidence>
<feature type="compositionally biased region" description="Low complexity" evidence="5">
    <location>
        <begin position="126"/>
        <end position="148"/>
    </location>
</feature>
<gene>
    <name evidence="8" type="ORF">PQ472_02640</name>
</gene>
<feature type="compositionally biased region" description="Low complexity" evidence="5">
    <location>
        <begin position="3392"/>
        <end position="3401"/>
    </location>
</feature>
<evidence type="ECO:0000313" key="9">
    <source>
        <dbReference type="Proteomes" id="UP001220377"/>
    </source>
</evidence>
<dbReference type="InterPro" id="IPR026906">
    <property type="entry name" value="LRR_5"/>
</dbReference>
<feature type="transmembrane region" description="Helical" evidence="6">
    <location>
        <begin position="3478"/>
        <end position="3496"/>
    </location>
</feature>
<feature type="compositionally biased region" description="Polar residues" evidence="5">
    <location>
        <begin position="105"/>
        <end position="118"/>
    </location>
</feature>
<proteinExistence type="predicted"/>
<dbReference type="InterPro" id="IPR019931">
    <property type="entry name" value="LPXTG_anchor"/>
</dbReference>
<dbReference type="InterPro" id="IPR022263">
    <property type="entry name" value="KxYKxGKxW"/>
</dbReference>
<feature type="compositionally biased region" description="Polar residues" evidence="5">
    <location>
        <begin position="161"/>
        <end position="174"/>
    </location>
</feature>
<keyword evidence="2" id="KW-0964">Secreted</keyword>
<dbReference type="Gene3D" id="3.80.10.10">
    <property type="entry name" value="Ribonuclease Inhibitor"/>
    <property type="match status" value="2"/>
</dbReference>
<feature type="domain" description="Gram-positive cocci surface proteins LPxTG" evidence="7">
    <location>
        <begin position="3468"/>
        <end position="3504"/>
    </location>
</feature>
<dbReference type="Pfam" id="PF17883">
    <property type="entry name" value="MBG"/>
    <property type="match status" value="15"/>
</dbReference>
<keyword evidence="6" id="KW-0472">Membrane</keyword>
<dbReference type="NCBIfam" id="TIGR01167">
    <property type="entry name" value="LPXTG_anchor"/>
    <property type="match status" value="1"/>
</dbReference>
<dbReference type="PROSITE" id="PS50847">
    <property type="entry name" value="GRAM_POS_ANCHORING"/>
    <property type="match status" value="1"/>
</dbReference>
<evidence type="ECO:0000256" key="5">
    <source>
        <dbReference type="SAM" id="MobiDB-lite"/>
    </source>
</evidence>
<dbReference type="InterPro" id="IPR032675">
    <property type="entry name" value="LRR_dom_sf"/>
</dbReference>
<reference evidence="8 9" key="1">
    <citation type="submission" date="2023-02" db="EMBL/GenBank/DDBJ databases">
        <title>Genome sequence of Lacticaseibacillus sp. KACC 23028.</title>
        <authorList>
            <person name="Kim S."/>
            <person name="Heo J."/>
            <person name="Kwon S.-W."/>
        </authorList>
    </citation>
    <scope>NUCLEOTIDE SEQUENCE [LARGE SCALE GENOMIC DNA]</scope>
    <source>
        <strain evidence="8 9">KACC 23028</strain>
    </source>
</reference>
<dbReference type="SUPFAM" id="SSF52058">
    <property type="entry name" value="L domain-like"/>
    <property type="match status" value="1"/>
</dbReference>
<evidence type="ECO:0000256" key="4">
    <source>
        <dbReference type="ARBA" id="ARBA00023088"/>
    </source>
</evidence>
<dbReference type="InterPro" id="IPR041286">
    <property type="entry name" value="MBG_2"/>
</dbReference>
<dbReference type="Gene3D" id="2.60.120.1050">
    <property type="match status" value="2"/>
</dbReference>
<keyword evidence="3" id="KW-0732">Signal</keyword>
<accession>A0ABY7WVX9</accession>
<feature type="region of interest" description="Disordered" evidence="5">
    <location>
        <begin position="79"/>
        <end position="224"/>
    </location>
</feature>
<name>A0ABY7WVX9_9LACO</name>
<dbReference type="PANTHER" id="PTHR45661:SF3">
    <property type="entry name" value="IG-LIKE DOMAIN-CONTAINING PROTEIN"/>
    <property type="match status" value="1"/>
</dbReference>
<protein>
    <submittedName>
        <fullName evidence="8">MBG domain-containing protein</fullName>
    </submittedName>
</protein>
<evidence type="ECO:0000256" key="2">
    <source>
        <dbReference type="ARBA" id="ARBA00022525"/>
    </source>
</evidence>
<keyword evidence="6" id="KW-0812">Transmembrane</keyword>
<feature type="compositionally biased region" description="Polar residues" evidence="5">
    <location>
        <begin position="204"/>
        <end position="217"/>
    </location>
</feature>
<dbReference type="Pfam" id="PF19258">
    <property type="entry name" value="KxYKxGKxW_sig"/>
    <property type="match status" value="1"/>
</dbReference>
<keyword evidence="4" id="KW-0572">Peptidoglycan-anchor</keyword>
<dbReference type="InterPro" id="IPR053139">
    <property type="entry name" value="Surface_bspA-like"/>
</dbReference>
<dbReference type="Proteomes" id="UP001220377">
    <property type="component" value="Chromosome"/>
</dbReference>
<dbReference type="Gene3D" id="3.10.430.110">
    <property type="match status" value="15"/>
</dbReference>
<dbReference type="EMBL" id="CP117884">
    <property type="protein sequence ID" value="WDF83151.1"/>
    <property type="molecule type" value="Genomic_DNA"/>
</dbReference>
<dbReference type="PANTHER" id="PTHR45661">
    <property type="entry name" value="SURFACE ANTIGEN"/>
    <property type="match status" value="1"/>
</dbReference>